<keyword evidence="2" id="KW-1185">Reference proteome</keyword>
<name>A0ABS3SB83_9ACTN</name>
<evidence type="ECO:0008006" key="3">
    <source>
        <dbReference type="Google" id="ProtNLM"/>
    </source>
</evidence>
<sequence>MRHTNAAGYVKEYDFSALPVAEPMQRSLARLVAAHCTPHGWSSHGTSKSYWEKAKKFADFLSGLEDPPRDLDGVTAAMVKRWRLNQPPTGGGFETVHKLTSLLRSDARLQAGPVADELAVRVRRPKSTTQSYAEDELEQIKLAARRVFRAALLRIRENTECLERWRAGEIAEGSQEWVIGEVLDLLARTGGLPVTVHPCGTATLPRRYRRALGGSRGEVTWQRLFLSGMEAAAMGVLLMAEYGWNLAVIDRAEVPRATPDPGEDGHPTYRIPLEKRRRGAGHHFETRNVTDDGASSPGRLISEVLEATRCARAVVEDLAPGTDLLVVWHNTKSNQTQSDMDRPAPVGRFHFGVSSTMAKRWGQAHGLDGSPFRRGRRTVNALDRRQPGQNTQETHDRNYVLVDKRVQAEAVEVIAAGAENAAGRAHEAVLVAELRNAPVPGDTETATTDCRDYDDGPFPAPEGGCGASFLMCLGCENARVHPGHHPRLAHFHRALDSLHSVLPPRDWKKHWQDAHTRLEDLKGKLGEGQWAQALDRVTDADIEMIDFLLTGDLSS</sequence>
<accession>A0ABS3SB83</accession>
<evidence type="ECO:0000313" key="2">
    <source>
        <dbReference type="Proteomes" id="UP000680206"/>
    </source>
</evidence>
<dbReference type="Proteomes" id="UP000680206">
    <property type="component" value="Unassembled WGS sequence"/>
</dbReference>
<reference evidence="1 2" key="1">
    <citation type="submission" date="2021-03" db="EMBL/GenBank/DDBJ databases">
        <title>Actinomadura violae sp. nov., isolated from lichen in Thailand.</title>
        <authorList>
            <person name="Kanchanasin P."/>
            <person name="Saeng-In P."/>
            <person name="Phongsopitanun W."/>
            <person name="Yuki M."/>
            <person name="Kudo T."/>
            <person name="Ohkuma M."/>
            <person name="Tanasupawat S."/>
        </authorList>
    </citation>
    <scope>NUCLEOTIDE SEQUENCE [LARGE SCALE GENOMIC DNA]</scope>
    <source>
        <strain evidence="1 2">LCR2-06</strain>
    </source>
</reference>
<dbReference type="RefSeq" id="WP_208253073.1">
    <property type="nucleotide sequence ID" value="NZ_JAGEPF010000065.1"/>
</dbReference>
<comment type="caution">
    <text evidence="1">The sequence shown here is derived from an EMBL/GenBank/DDBJ whole genome shotgun (WGS) entry which is preliminary data.</text>
</comment>
<gene>
    <name evidence="1" type="ORF">J4709_52675</name>
</gene>
<dbReference type="EMBL" id="JAGEPF010000065">
    <property type="protein sequence ID" value="MBO2466247.1"/>
    <property type="molecule type" value="Genomic_DNA"/>
</dbReference>
<proteinExistence type="predicted"/>
<protein>
    <recommendedName>
        <fullName evidence="3">Integrase</fullName>
    </recommendedName>
</protein>
<evidence type="ECO:0000313" key="1">
    <source>
        <dbReference type="EMBL" id="MBO2466247.1"/>
    </source>
</evidence>
<organism evidence="1 2">
    <name type="scientific">Actinomadura violacea</name>
    <dbReference type="NCBI Taxonomy" id="2819934"/>
    <lineage>
        <taxon>Bacteria</taxon>
        <taxon>Bacillati</taxon>
        <taxon>Actinomycetota</taxon>
        <taxon>Actinomycetes</taxon>
        <taxon>Streptosporangiales</taxon>
        <taxon>Thermomonosporaceae</taxon>
        <taxon>Actinomadura</taxon>
    </lineage>
</organism>